<dbReference type="SUPFAM" id="SSF47781">
    <property type="entry name" value="RuvA domain 2-like"/>
    <property type="match status" value="1"/>
</dbReference>
<sequence length="94" mass="10213">MKTYLRRWSAQLVFLSSLLIISFSGHALDVNTASAEELQTLKGIGEKRAEAIIAYRNSNGPFKSSEDLLAVPGIGSSIITANSKELEFGQQDPN</sequence>
<gene>
    <name evidence="3" type="ORF">AZF00_15420</name>
</gene>
<dbReference type="GO" id="GO:0006281">
    <property type="term" value="P:DNA repair"/>
    <property type="evidence" value="ECO:0007669"/>
    <property type="project" value="InterPro"/>
</dbReference>
<reference evidence="3 4" key="1">
    <citation type="submission" date="2015-12" db="EMBL/GenBank/DDBJ databases">
        <authorList>
            <person name="Shamseldin A."/>
            <person name="Moawad H."/>
            <person name="Abd El-Rahim W.M."/>
            <person name="Sadowsky M.J."/>
        </authorList>
    </citation>
    <scope>NUCLEOTIDE SEQUENCE [LARGE SCALE GENOMIC DNA]</scope>
    <source>
        <strain evidence="3 4">SM2</strain>
    </source>
</reference>
<keyword evidence="1" id="KW-0732">Signal</keyword>
<dbReference type="InterPro" id="IPR051675">
    <property type="entry name" value="Endo/Exo/Phosphatase_dom_1"/>
</dbReference>
<dbReference type="STRING" id="1470434.AZF00_15420"/>
<dbReference type="InterPro" id="IPR003583">
    <property type="entry name" value="Hlx-hairpin-Hlx_DNA-bd_motif"/>
</dbReference>
<dbReference type="GO" id="GO:0015627">
    <property type="term" value="C:type II protein secretion system complex"/>
    <property type="evidence" value="ECO:0007669"/>
    <property type="project" value="TreeGrafter"/>
</dbReference>
<dbReference type="InterPro" id="IPR010994">
    <property type="entry name" value="RuvA_2-like"/>
</dbReference>
<name>A0A127M8P5_9GAMM</name>
<dbReference type="PANTHER" id="PTHR21180:SF32">
    <property type="entry name" value="ENDONUCLEASE_EXONUCLEASE_PHOSPHATASE FAMILY DOMAIN-CONTAINING PROTEIN 1"/>
    <property type="match status" value="1"/>
</dbReference>
<dbReference type="Proteomes" id="UP000074119">
    <property type="component" value="Chromosome"/>
</dbReference>
<dbReference type="Gene3D" id="1.10.150.280">
    <property type="entry name" value="AF1531-like domain"/>
    <property type="match status" value="1"/>
</dbReference>
<evidence type="ECO:0000313" key="3">
    <source>
        <dbReference type="EMBL" id="AMO69600.1"/>
    </source>
</evidence>
<organism evidence="3 4">
    <name type="scientific">Zhongshania aliphaticivorans</name>
    <dbReference type="NCBI Taxonomy" id="1470434"/>
    <lineage>
        <taxon>Bacteria</taxon>
        <taxon>Pseudomonadati</taxon>
        <taxon>Pseudomonadota</taxon>
        <taxon>Gammaproteobacteria</taxon>
        <taxon>Cellvibrionales</taxon>
        <taxon>Spongiibacteraceae</taxon>
        <taxon>Zhongshania</taxon>
    </lineage>
</organism>
<evidence type="ECO:0000256" key="1">
    <source>
        <dbReference type="SAM" id="SignalP"/>
    </source>
</evidence>
<dbReference type="EMBL" id="CP014544">
    <property type="protein sequence ID" value="AMO69600.1"/>
    <property type="molecule type" value="Genomic_DNA"/>
</dbReference>
<feature type="domain" description="Helix-hairpin-helix DNA-binding motif class 1" evidence="2">
    <location>
        <begin position="66"/>
        <end position="85"/>
    </location>
</feature>
<dbReference type="KEGG" id="zal:AZF00_15420"/>
<feature type="signal peptide" evidence="1">
    <location>
        <begin position="1"/>
        <end position="27"/>
    </location>
</feature>
<dbReference type="GO" id="GO:0015628">
    <property type="term" value="P:protein secretion by the type II secretion system"/>
    <property type="evidence" value="ECO:0007669"/>
    <property type="project" value="TreeGrafter"/>
</dbReference>
<accession>A0A127M8P5</accession>
<protein>
    <recommendedName>
        <fullName evidence="2">Helix-hairpin-helix DNA-binding motif class 1 domain-containing protein</fullName>
    </recommendedName>
</protein>
<dbReference type="NCBIfam" id="TIGR00426">
    <property type="entry name" value="competence protein ComEA helix-hairpin-helix repeat region"/>
    <property type="match status" value="1"/>
</dbReference>
<evidence type="ECO:0000259" key="2">
    <source>
        <dbReference type="SMART" id="SM00278"/>
    </source>
</evidence>
<feature type="domain" description="Helix-hairpin-helix DNA-binding motif class 1" evidence="2">
    <location>
        <begin position="36"/>
        <end position="55"/>
    </location>
</feature>
<dbReference type="Pfam" id="PF12836">
    <property type="entry name" value="HHH_3"/>
    <property type="match status" value="1"/>
</dbReference>
<dbReference type="AlphaFoldDB" id="A0A127M8P5"/>
<proteinExistence type="predicted"/>
<dbReference type="InterPro" id="IPR004509">
    <property type="entry name" value="Competence_ComEA_HhH"/>
</dbReference>
<feature type="chain" id="PRO_5007275154" description="Helix-hairpin-helix DNA-binding motif class 1 domain-containing protein" evidence="1">
    <location>
        <begin position="28"/>
        <end position="94"/>
    </location>
</feature>
<dbReference type="GO" id="GO:0003677">
    <property type="term" value="F:DNA binding"/>
    <property type="evidence" value="ECO:0007669"/>
    <property type="project" value="InterPro"/>
</dbReference>
<evidence type="ECO:0000313" key="4">
    <source>
        <dbReference type="Proteomes" id="UP000074119"/>
    </source>
</evidence>
<dbReference type="RefSeq" id="WP_008251872.1">
    <property type="nucleotide sequence ID" value="NZ_CP014544.1"/>
</dbReference>
<dbReference type="SMART" id="SM00278">
    <property type="entry name" value="HhH1"/>
    <property type="match status" value="2"/>
</dbReference>
<dbReference type="PANTHER" id="PTHR21180">
    <property type="entry name" value="ENDONUCLEASE/EXONUCLEASE/PHOSPHATASE FAMILY DOMAIN-CONTAINING PROTEIN 1"/>
    <property type="match status" value="1"/>
</dbReference>